<dbReference type="OrthoDB" id="2772835at2759"/>
<keyword evidence="2" id="KW-1185">Reference proteome</keyword>
<gene>
    <name evidence="1" type="ORF">POSPLADRAFT_1163498</name>
</gene>
<protein>
    <submittedName>
        <fullName evidence="1">Uncharacterized protein</fullName>
    </submittedName>
</protein>
<dbReference type="Proteomes" id="UP000194127">
    <property type="component" value="Unassembled WGS sequence"/>
</dbReference>
<dbReference type="GeneID" id="36332734"/>
<feature type="non-terminal residue" evidence="1">
    <location>
        <position position="231"/>
    </location>
</feature>
<organism evidence="1 2">
    <name type="scientific">Postia placenta MAD-698-R-SB12</name>
    <dbReference type="NCBI Taxonomy" id="670580"/>
    <lineage>
        <taxon>Eukaryota</taxon>
        <taxon>Fungi</taxon>
        <taxon>Dikarya</taxon>
        <taxon>Basidiomycota</taxon>
        <taxon>Agaricomycotina</taxon>
        <taxon>Agaricomycetes</taxon>
        <taxon>Polyporales</taxon>
        <taxon>Adustoporiaceae</taxon>
        <taxon>Rhodonia</taxon>
    </lineage>
</organism>
<evidence type="ECO:0000313" key="1">
    <source>
        <dbReference type="EMBL" id="OSX55739.1"/>
    </source>
</evidence>
<name>A0A1X6MHE6_9APHY</name>
<evidence type="ECO:0000313" key="2">
    <source>
        <dbReference type="Proteomes" id="UP000194127"/>
    </source>
</evidence>
<dbReference type="RefSeq" id="XP_024332533.1">
    <property type="nucleotide sequence ID" value="XM_024487785.1"/>
</dbReference>
<proteinExistence type="predicted"/>
<dbReference type="EMBL" id="KZ111023">
    <property type="protein sequence ID" value="OSX55739.1"/>
    <property type="molecule type" value="Genomic_DNA"/>
</dbReference>
<accession>A0A1X6MHE6</accession>
<reference evidence="1 2" key="1">
    <citation type="submission" date="2017-04" db="EMBL/GenBank/DDBJ databases">
        <title>Genome Sequence of the Model Brown-Rot Fungus Postia placenta SB12.</title>
        <authorList>
            <consortium name="DOE Joint Genome Institute"/>
            <person name="Gaskell J."/>
            <person name="Kersten P."/>
            <person name="Larrondo L.F."/>
            <person name="Canessa P."/>
            <person name="Martinez D."/>
            <person name="Hibbett D."/>
            <person name="Schmoll M."/>
            <person name="Kubicek C.P."/>
            <person name="Martinez A.T."/>
            <person name="Yadav J."/>
            <person name="Master E."/>
            <person name="Magnuson J.K."/>
            <person name="James T."/>
            <person name="Yaver D."/>
            <person name="Berka R."/>
            <person name="Labutti K."/>
            <person name="Lipzen A."/>
            <person name="Aerts A."/>
            <person name="Barry K."/>
            <person name="Henrissat B."/>
            <person name="Blanchette R."/>
            <person name="Grigoriev I."/>
            <person name="Cullen D."/>
        </authorList>
    </citation>
    <scope>NUCLEOTIDE SEQUENCE [LARGE SCALE GENOMIC DNA]</scope>
    <source>
        <strain evidence="1 2">MAD-698-R-SB12</strain>
    </source>
</reference>
<sequence length="231" mass="26538">MGEFESARADRISRRSAAARNASAEVRVFDINVVGGGYAAWTVATWGMEDTKADEVASSMLCTLLRMEDDVSYIGNEFQVQRKQGIELEKAWERERNAVQSSFVRRGDTMVYARAVSSRYLYEDLPAPASLRDMRCVTHEGRVRDRDDPAMFEEIRKYLQEGELPERCANDSRVRGTFVRLARSFILNDRRLWRVSKGELPKLVVLDVERRREIIAEAHNDCGHRGRDPTF</sequence>
<dbReference type="AlphaFoldDB" id="A0A1X6MHE6"/>